<name>A0A371BD73_9BRAD</name>
<dbReference type="PANTHER" id="PTHR44858:SF1">
    <property type="entry name" value="UDP-N-ACETYLGLUCOSAMINE--PEPTIDE N-ACETYLGLUCOSAMINYLTRANSFERASE SPINDLY-RELATED"/>
    <property type="match status" value="1"/>
</dbReference>
<feature type="repeat" description="TPR" evidence="3">
    <location>
        <begin position="114"/>
        <end position="147"/>
    </location>
</feature>
<organism evidence="4 5">
    <name type="scientific">Undibacter mobilis</name>
    <dbReference type="NCBI Taxonomy" id="2292256"/>
    <lineage>
        <taxon>Bacteria</taxon>
        <taxon>Pseudomonadati</taxon>
        <taxon>Pseudomonadota</taxon>
        <taxon>Alphaproteobacteria</taxon>
        <taxon>Hyphomicrobiales</taxon>
        <taxon>Nitrobacteraceae</taxon>
        <taxon>Undibacter</taxon>
    </lineage>
</organism>
<proteinExistence type="predicted"/>
<dbReference type="Pfam" id="PF13432">
    <property type="entry name" value="TPR_16"/>
    <property type="match status" value="1"/>
</dbReference>
<dbReference type="InterPro" id="IPR019734">
    <property type="entry name" value="TPR_rpt"/>
</dbReference>
<evidence type="ECO:0000313" key="4">
    <source>
        <dbReference type="EMBL" id="RDV05457.1"/>
    </source>
</evidence>
<dbReference type="InterPro" id="IPR011990">
    <property type="entry name" value="TPR-like_helical_dom_sf"/>
</dbReference>
<evidence type="ECO:0000313" key="5">
    <source>
        <dbReference type="Proteomes" id="UP000263993"/>
    </source>
</evidence>
<feature type="repeat" description="TPR" evidence="3">
    <location>
        <begin position="148"/>
        <end position="181"/>
    </location>
</feature>
<evidence type="ECO:0000256" key="3">
    <source>
        <dbReference type="PROSITE-ProRule" id="PRU00339"/>
    </source>
</evidence>
<evidence type="ECO:0000256" key="2">
    <source>
        <dbReference type="ARBA" id="ARBA00022803"/>
    </source>
</evidence>
<comment type="caution">
    <text evidence="4">The sequence shown here is derived from an EMBL/GenBank/DDBJ whole genome shotgun (WGS) entry which is preliminary data.</text>
</comment>
<dbReference type="PANTHER" id="PTHR44858">
    <property type="entry name" value="TETRATRICOPEPTIDE REPEAT PROTEIN 6"/>
    <property type="match status" value="1"/>
</dbReference>
<dbReference type="AlphaFoldDB" id="A0A371BD73"/>
<keyword evidence="2 3" id="KW-0802">TPR repeat</keyword>
<dbReference type="EMBL" id="QRGO01000001">
    <property type="protein sequence ID" value="RDV05457.1"/>
    <property type="molecule type" value="Genomic_DNA"/>
</dbReference>
<dbReference type="InterPro" id="IPR050498">
    <property type="entry name" value="Ycf3"/>
</dbReference>
<dbReference type="Gene3D" id="1.25.40.10">
    <property type="entry name" value="Tetratricopeptide repeat domain"/>
    <property type="match status" value="3"/>
</dbReference>
<dbReference type="Proteomes" id="UP000263993">
    <property type="component" value="Unassembled WGS sequence"/>
</dbReference>
<dbReference type="PROSITE" id="PS50005">
    <property type="entry name" value="TPR"/>
    <property type="match status" value="4"/>
</dbReference>
<sequence>MRPPHPSRRGLRPLLRMRAEKGVLESQPIPPRSAAMTDPNATPQTIAQILQQGLFHHRQGQLRPAMERYMEVLRINPEHAEALYCCAVVACAEGQFKEGVEVVRRAIKFGPATAKMYNVLGQALDRLGEPLEAIKAIDQAIALDPKLAAAHGNRANIMVDAGMPLEALKSFDKAIDLDPASVPDLINRGALYESIGRPAEALKDYDKALMGSPGDPRILMNRGAVLKDLGLLDLGGGAETSPRFKEAIASYDQAIKAAPRMHEAFAARGQIKMMLGDWPAGFADYDHRGQLPEPTYKALPEPRWHGEERKGERIVLTSEQGLGDAIQFSQLAPWLAAQGHDVTLMVRPGLKALLSTLEGVTIVTSEDELRTSDKPMRWAPLMSVPGIMELTPDEMPCQAPYLKAEPARVAKWRDTLGERKAFRIGINWAPGHADRTVTSRRDIPLAAFKAIADLPGVELYALQKGAPLEQIKGVSFREQIKVLDADNDPKAPLFLDTAAIIDNLDLVIGCDTAIVHLAGALGRPVFTAVPVISDWRWMISRDDTPWYPTMRVFRQDSSGNWAALMARVAAAVAELRG</sequence>
<keyword evidence="1" id="KW-0677">Repeat</keyword>
<dbReference type="SUPFAM" id="SSF53756">
    <property type="entry name" value="UDP-Glycosyltransferase/glycogen phosphorylase"/>
    <property type="match status" value="1"/>
</dbReference>
<feature type="repeat" description="TPR" evidence="3">
    <location>
        <begin position="46"/>
        <end position="79"/>
    </location>
</feature>
<feature type="repeat" description="TPR" evidence="3">
    <location>
        <begin position="182"/>
        <end position="215"/>
    </location>
</feature>
<reference evidence="5" key="1">
    <citation type="submission" date="2018-08" db="EMBL/GenBank/DDBJ databases">
        <authorList>
            <person name="Kim S.-J."/>
            <person name="Jung G.-Y."/>
        </authorList>
    </citation>
    <scope>NUCLEOTIDE SEQUENCE [LARGE SCALE GENOMIC DNA]</scope>
    <source>
        <strain evidence="5">GY_H</strain>
    </source>
</reference>
<evidence type="ECO:0000256" key="1">
    <source>
        <dbReference type="ARBA" id="ARBA00022737"/>
    </source>
</evidence>
<accession>A0A371BD73</accession>
<dbReference type="SUPFAM" id="SSF48452">
    <property type="entry name" value="TPR-like"/>
    <property type="match status" value="1"/>
</dbReference>
<keyword evidence="5" id="KW-1185">Reference proteome</keyword>
<protein>
    <submittedName>
        <fullName evidence="4">Uncharacterized protein</fullName>
    </submittedName>
</protein>
<dbReference type="Gene3D" id="3.40.50.2000">
    <property type="entry name" value="Glycogen Phosphorylase B"/>
    <property type="match status" value="1"/>
</dbReference>
<gene>
    <name evidence="4" type="ORF">DXH78_13255</name>
</gene>
<dbReference type="OrthoDB" id="6193797at2"/>
<dbReference type="SMART" id="SM00028">
    <property type="entry name" value="TPR"/>
    <property type="match status" value="6"/>
</dbReference>